<dbReference type="Proteomes" id="UP001183794">
    <property type="component" value="Unassembled WGS sequence"/>
</dbReference>
<sequence length="550" mass="61749">MSLEPSESSEALDRLKKTPSTADAAKSANPPTNNSVPANAHDTETSAETDSASDTADVSAANGSSEPRTAVASDEEKLTIRDRFNAWLDSFRGPTQDDIERAIANTPDRLRARWQKLQDERREAREAEERARQLALEVEEAKRALESQWERETEKMAELERQQAAEARRRQQERETEALLQAAREVESDDVPAPENRPMMQREGEYLSDEELLELARVKLPEWQRLERLVNKARFIEAQTPPPPPGEEAVTEGAEDEVILPFRKPVTDDPDPKQLDGFRRIVLSASWVLFVLVGLFALGWMGPWPSVLDAQDGLYTGATSLMSMAAWHVVAWPLLWLLMLVYMLYQWSPSQYSAVRNRTTAWYVLNAMLLASGTLLLVHFQDWGLEVLTSAGAFVLLARAIRNLNEYTERTVRERYLVDLPIGVFTGWMLIFTMTTIFTTMASWNVSDLLFIPEIVWAVAAMLVLLVILSQLTLTGRGRISIAAGFAFGAAAIIGSRLFGENESIFLTVVTVLGLFIVFAATENRRYQIASAEKSVMDHLVYLDDIEDPS</sequence>
<evidence type="ECO:0000256" key="2">
    <source>
        <dbReference type="SAM" id="Phobius"/>
    </source>
</evidence>
<keyword evidence="2" id="KW-0812">Transmembrane</keyword>
<gene>
    <name evidence="3" type="ORF">J2S62_002025</name>
</gene>
<feature type="transmembrane region" description="Helical" evidence="2">
    <location>
        <begin position="383"/>
        <end position="401"/>
    </location>
</feature>
<feature type="transmembrane region" description="Helical" evidence="2">
    <location>
        <begin position="321"/>
        <end position="347"/>
    </location>
</feature>
<feature type="region of interest" description="Disordered" evidence="1">
    <location>
        <begin position="150"/>
        <end position="176"/>
    </location>
</feature>
<reference evidence="3 4" key="1">
    <citation type="submission" date="2023-07" db="EMBL/GenBank/DDBJ databases">
        <title>Sequencing the genomes of 1000 actinobacteria strains.</title>
        <authorList>
            <person name="Klenk H.-P."/>
        </authorList>
    </citation>
    <scope>NUCLEOTIDE SEQUENCE [LARGE SCALE GENOMIC DNA]</scope>
    <source>
        <strain evidence="3 4">DSM 22966</strain>
    </source>
</reference>
<comment type="caution">
    <text evidence="3">The sequence shown here is derived from an EMBL/GenBank/DDBJ whole genome shotgun (WGS) entry which is preliminary data.</text>
</comment>
<keyword evidence="2" id="KW-0472">Membrane</keyword>
<feature type="region of interest" description="Disordered" evidence="1">
    <location>
        <begin position="1"/>
        <end position="79"/>
    </location>
</feature>
<evidence type="ECO:0000313" key="4">
    <source>
        <dbReference type="Proteomes" id="UP001183794"/>
    </source>
</evidence>
<feature type="transmembrane region" description="Helical" evidence="2">
    <location>
        <begin position="422"/>
        <end position="444"/>
    </location>
</feature>
<keyword evidence="2" id="KW-1133">Transmembrane helix</keyword>
<keyword evidence="4" id="KW-1185">Reference proteome</keyword>
<accession>A0ABU2B2D4</accession>
<feature type="transmembrane region" description="Helical" evidence="2">
    <location>
        <begin position="505"/>
        <end position="522"/>
    </location>
</feature>
<dbReference type="RefSeq" id="WP_310174351.1">
    <property type="nucleotide sequence ID" value="NZ_BAABHE010000002.1"/>
</dbReference>
<protein>
    <submittedName>
        <fullName evidence="3">Uncharacterized protein</fullName>
    </submittedName>
</protein>
<feature type="transmembrane region" description="Helical" evidence="2">
    <location>
        <begin position="359"/>
        <end position="377"/>
    </location>
</feature>
<organism evidence="3 4">
    <name type="scientific">Enteractinococcus fodinae</name>
    <dbReference type="NCBI Taxonomy" id="684663"/>
    <lineage>
        <taxon>Bacteria</taxon>
        <taxon>Bacillati</taxon>
        <taxon>Actinomycetota</taxon>
        <taxon>Actinomycetes</taxon>
        <taxon>Micrococcales</taxon>
        <taxon>Micrococcaceae</taxon>
    </lineage>
</organism>
<feature type="compositionally biased region" description="Low complexity" evidence="1">
    <location>
        <begin position="46"/>
        <end position="61"/>
    </location>
</feature>
<feature type="transmembrane region" description="Helical" evidence="2">
    <location>
        <begin position="281"/>
        <end position="301"/>
    </location>
</feature>
<feature type="transmembrane region" description="Helical" evidence="2">
    <location>
        <begin position="450"/>
        <end position="468"/>
    </location>
</feature>
<proteinExistence type="predicted"/>
<evidence type="ECO:0000313" key="3">
    <source>
        <dbReference type="EMBL" id="MDR7347768.1"/>
    </source>
</evidence>
<dbReference type="EMBL" id="JAVDYJ010000001">
    <property type="protein sequence ID" value="MDR7347768.1"/>
    <property type="molecule type" value="Genomic_DNA"/>
</dbReference>
<name>A0ABU2B2D4_9MICC</name>
<evidence type="ECO:0000256" key="1">
    <source>
        <dbReference type="SAM" id="MobiDB-lite"/>
    </source>
</evidence>
<feature type="transmembrane region" description="Helical" evidence="2">
    <location>
        <begin position="480"/>
        <end position="499"/>
    </location>
</feature>